<dbReference type="PROSITE" id="PS51459">
    <property type="entry name" value="FIDO"/>
    <property type="match status" value="1"/>
</dbReference>
<accession>W0HNS8</accession>
<evidence type="ECO:0000256" key="2">
    <source>
        <dbReference type="ARBA" id="ARBA00022695"/>
    </source>
</evidence>
<keyword evidence="4" id="KW-0067">ATP-binding</keyword>
<dbReference type="EC" id="2.7.7.108" evidence="5"/>
<organism evidence="9 10">
    <name type="scientific">Sodalis praecaptivus</name>
    <dbReference type="NCBI Taxonomy" id="1239307"/>
    <lineage>
        <taxon>Bacteria</taxon>
        <taxon>Pseudomonadati</taxon>
        <taxon>Pseudomonadota</taxon>
        <taxon>Gammaproteobacteria</taxon>
        <taxon>Enterobacterales</taxon>
        <taxon>Bruguierivoracaceae</taxon>
        <taxon>Sodalis</taxon>
    </lineage>
</organism>
<dbReference type="PANTHER" id="PTHR39560:SF1">
    <property type="entry name" value="PROTEIN ADENYLYLTRANSFERASE FIC-RELATED"/>
    <property type="match status" value="1"/>
</dbReference>
<evidence type="ECO:0000256" key="5">
    <source>
        <dbReference type="ARBA" id="ARBA00034531"/>
    </source>
</evidence>
<dbReference type="InterPro" id="IPR003812">
    <property type="entry name" value="Fido"/>
</dbReference>
<comment type="catalytic activity">
    <reaction evidence="6">
        <text>L-threonyl-[protein] + ATP = 3-O-(5'-adenylyl)-L-threonyl-[protein] + diphosphate</text>
        <dbReference type="Rhea" id="RHEA:54292"/>
        <dbReference type="Rhea" id="RHEA-COMP:11060"/>
        <dbReference type="Rhea" id="RHEA-COMP:13847"/>
        <dbReference type="ChEBI" id="CHEBI:30013"/>
        <dbReference type="ChEBI" id="CHEBI:30616"/>
        <dbReference type="ChEBI" id="CHEBI:33019"/>
        <dbReference type="ChEBI" id="CHEBI:138113"/>
        <dbReference type="EC" id="2.7.7.108"/>
    </reaction>
</comment>
<evidence type="ECO:0000313" key="9">
    <source>
        <dbReference type="EMBL" id="AHF75501.1"/>
    </source>
</evidence>
<sequence>MNDKIGDDRDPYFYPGLKVLRNVLNIHEAAGLQEAELALTALRAASLTLGPANMGLPWLCAIHHTLFQDIYPWAGQLRSVDIYQNDVRFCHFAYLETEGNAVMQRLEEEDYLRDLPFEPFCDQLAVFYADINMLHPFREGNGRAQRIFFEQLIIHAGYDIRWHPLDRQDWLRANEAGAFGDPAPLAALFKRAVSEPGDDV</sequence>
<dbReference type="OrthoDB" id="9807853at2"/>
<keyword evidence="3" id="KW-0547">Nucleotide-binding</keyword>
<dbReference type="PATRIC" id="fig|1239307.3.peg.421"/>
<dbReference type="Gene3D" id="1.10.3290.10">
    <property type="entry name" value="Fido-like domain"/>
    <property type="match status" value="1"/>
</dbReference>
<proteinExistence type="predicted"/>
<evidence type="ECO:0000259" key="8">
    <source>
        <dbReference type="PROSITE" id="PS51459"/>
    </source>
</evidence>
<evidence type="ECO:0000256" key="3">
    <source>
        <dbReference type="ARBA" id="ARBA00022741"/>
    </source>
</evidence>
<dbReference type="AlphaFoldDB" id="W0HNS8"/>
<dbReference type="PANTHER" id="PTHR39560">
    <property type="entry name" value="PROTEIN ADENYLYLTRANSFERASE FIC-RELATED"/>
    <property type="match status" value="1"/>
</dbReference>
<keyword evidence="2" id="KW-0548">Nucleotidyltransferase</keyword>
<dbReference type="SUPFAM" id="SSF140931">
    <property type="entry name" value="Fic-like"/>
    <property type="match status" value="1"/>
</dbReference>
<evidence type="ECO:0000313" key="10">
    <source>
        <dbReference type="Proteomes" id="UP000019028"/>
    </source>
</evidence>
<reference evidence="9 10" key="1">
    <citation type="journal article" date="2014" name="Genome Biol. Evol.">
        <title>Genome degeneration and adaptation in a nascent stage of symbiosis.</title>
        <authorList>
            <person name="Oakeson K.F."/>
            <person name="Gil R."/>
            <person name="Clayton A.L."/>
            <person name="Dunn D.M."/>
            <person name="von Niederhausern A.C."/>
            <person name="Hamil C."/>
            <person name="Aoyagi A."/>
            <person name="Duval B."/>
            <person name="Baca A."/>
            <person name="Silva F.J."/>
            <person name="Vallier A."/>
            <person name="Jackson D.G."/>
            <person name="Latorre A."/>
            <person name="Weiss R.B."/>
            <person name="Heddi A."/>
            <person name="Moya A."/>
            <person name="Dale C."/>
        </authorList>
    </citation>
    <scope>NUCLEOTIDE SEQUENCE [LARGE SCALE GENOMIC DNA]</scope>
    <source>
        <strain evidence="9 10">HS1</strain>
    </source>
</reference>
<evidence type="ECO:0000256" key="7">
    <source>
        <dbReference type="ARBA" id="ARBA00048696"/>
    </source>
</evidence>
<gene>
    <name evidence="9" type="primary">fic</name>
    <name evidence="9" type="ORF">Sant_0396</name>
</gene>
<dbReference type="EMBL" id="CP006569">
    <property type="protein sequence ID" value="AHF75501.1"/>
    <property type="molecule type" value="Genomic_DNA"/>
</dbReference>
<feature type="domain" description="Fido" evidence="8">
    <location>
        <begin position="54"/>
        <end position="191"/>
    </location>
</feature>
<dbReference type="Pfam" id="PF02661">
    <property type="entry name" value="Fic"/>
    <property type="match status" value="1"/>
</dbReference>
<evidence type="ECO:0000256" key="6">
    <source>
        <dbReference type="ARBA" id="ARBA00047939"/>
    </source>
</evidence>
<keyword evidence="1" id="KW-0808">Transferase</keyword>
<dbReference type="Proteomes" id="UP000019028">
    <property type="component" value="Chromosome"/>
</dbReference>
<dbReference type="HOGENOM" id="CLU_080158_0_2_6"/>
<name>W0HNS8_9GAMM</name>
<dbReference type="GO" id="GO:0070733">
    <property type="term" value="F:AMPylase activity"/>
    <property type="evidence" value="ECO:0007669"/>
    <property type="project" value="UniProtKB-EC"/>
</dbReference>
<dbReference type="RefSeq" id="WP_025420653.1">
    <property type="nucleotide sequence ID" value="NZ_CP006569.1"/>
</dbReference>
<dbReference type="GO" id="GO:0051302">
    <property type="term" value="P:regulation of cell division"/>
    <property type="evidence" value="ECO:0007669"/>
    <property type="project" value="TreeGrafter"/>
</dbReference>
<evidence type="ECO:0000256" key="4">
    <source>
        <dbReference type="ARBA" id="ARBA00022840"/>
    </source>
</evidence>
<dbReference type="GO" id="GO:0005524">
    <property type="term" value="F:ATP binding"/>
    <property type="evidence" value="ECO:0007669"/>
    <property type="project" value="UniProtKB-KW"/>
</dbReference>
<evidence type="ECO:0000256" key="1">
    <source>
        <dbReference type="ARBA" id="ARBA00022679"/>
    </source>
</evidence>
<dbReference type="KEGG" id="sod:Sant_0396"/>
<dbReference type="NCBIfam" id="NF007672">
    <property type="entry name" value="PRK10347.1"/>
    <property type="match status" value="1"/>
</dbReference>
<dbReference type="InterPro" id="IPR036597">
    <property type="entry name" value="Fido-like_dom_sf"/>
</dbReference>
<keyword evidence="10" id="KW-1185">Reference proteome</keyword>
<protein>
    <recommendedName>
        <fullName evidence="5">protein adenylyltransferase</fullName>
        <ecNumber evidence="5">2.7.7.108</ecNumber>
    </recommendedName>
</protein>
<comment type="catalytic activity">
    <reaction evidence="7">
        <text>L-tyrosyl-[protein] + ATP = O-(5'-adenylyl)-L-tyrosyl-[protein] + diphosphate</text>
        <dbReference type="Rhea" id="RHEA:54288"/>
        <dbReference type="Rhea" id="RHEA-COMP:10136"/>
        <dbReference type="Rhea" id="RHEA-COMP:13846"/>
        <dbReference type="ChEBI" id="CHEBI:30616"/>
        <dbReference type="ChEBI" id="CHEBI:33019"/>
        <dbReference type="ChEBI" id="CHEBI:46858"/>
        <dbReference type="ChEBI" id="CHEBI:83624"/>
        <dbReference type="EC" id="2.7.7.108"/>
    </reaction>
</comment>